<dbReference type="EMBL" id="SRLO01009433">
    <property type="protein sequence ID" value="TNN26816.1"/>
    <property type="molecule type" value="Genomic_DNA"/>
</dbReference>
<organism evidence="2 3">
    <name type="scientific">Liparis tanakae</name>
    <name type="common">Tanaka's snailfish</name>
    <dbReference type="NCBI Taxonomy" id="230148"/>
    <lineage>
        <taxon>Eukaryota</taxon>
        <taxon>Metazoa</taxon>
        <taxon>Chordata</taxon>
        <taxon>Craniata</taxon>
        <taxon>Vertebrata</taxon>
        <taxon>Euteleostomi</taxon>
        <taxon>Actinopterygii</taxon>
        <taxon>Neopterygii</taxon>
        <taxon>Teleostei</taxon>
        <taxon>Neoteleostei</taxon>
        <taxon>Acanthomorphata</taxon>
        <taxon>Eupercaria</taxon>
        <taxon>Perciformes</taxon>
        <taxon>Cottioidei</taxon>
        <taxon>Cottales</taxon>
        <taxon>Liparidae</taxon>
        <taxon>Liparis</taxon>
    </lineage>
</organism>
<keyword evidence="3" id="KW-1185">Reference proteome</keyword>
<sequence>MEDPEPIDAERTRSASVPPPQNTTPLIQHGERKERHHAVQFGAGGVEAFVRSLIGSLGRLLVLSLAGELRNEVKDETRGAHRRAKAADCAD</sequence>
<reference evidence="2 3" key="1">
    <citation type="submission" date="2019-03" db="EMBL/GenBank/DDBJ databases">
        <title>First draft genome of Liparis tanakae, snailfish: a comprehensive survey of snailfish specific genes.</title>
        <authorList>
            <person name="Kim W."/>
            <person name="Song I."/>
            <person name="Jeong J.-H."/>
            <person name="Kim D."/>
            <person name="Kim S."/>
            <person name="Ryu S."/>
            <person name="Song J.Y."/>
            <person name="Lee S.K."/>
        </authorList>
    </citation>
    <scope>NUCLEOTIDE SEQUENCE [LARGE SCALE GENOMIC DNA]</scope>
    <source>
        <tissue evidence="2">Muscle</tissue>
    </source>
</reference>
<evidence type="ECO:0000313" key="3">
    <source>
        <dbReference type="Proteomes" id="UP000314294"/>
    </source>
</evidence>
<feature type="region of interest" description="Disordered" evidence="1">
    <location>
        <begin position="1"/>
        <end position="35"/>
    </location>
</feature>
<comment type="caution">
    <text evidence="2">The sequence shown here is derived from an EMBL/GenBank/DDBJ whole genome shotgun (WGS) entry which is preliminary data.</text>
</comment>
<proteinExistence type="predicted"/>
<name>A0A4Z2ED86_9TELE</name>
<gene>
    <name evidence="2" type="ORF">EYF80_063046</name>
</gene>
<evidence type="ECO:0000256" key="1">
    <source>
        <dbReference type="SAM" id="MobiDB-lite"/>
    </source>
</evidence>
<protein>
    <submittedName>
        <fullName evidence="2">Uncharacterized protein</fullName>
    </submittedName>
</protein>
<dbReference type="AlphaFoldDB" id="A0A4Z2ED86"/>
<accession>A0A4Z2ED86</accession>
<dbReference type="Proteomes" id="UP000314294">
    <property type="component" value="Unassembled WGS sequence"/>
</dbReference>
<evidence type="ECO:0000313" key="2">
    <source>
        <dbReference type="EMBL" id="TNN26816.1"/>
    </source>
</evidence>